<keyword evidence="2" id="KW-1185">Reference proteome</keyword>
<evidence type="ECO:0000313" key="1">
    <source>
        <dbReference type="EMBL" id="MDX3044087.1"/>
    </source>
</evidence>
<dbReference type="EMBL" id="JARAWJ010000067">
    <property type="protein sequence ID" value="MDX3044087.1"/>
    <property type="molecule type" value="Genomic_DNA"/>
</dbReference>
<organism evidence="1 2">
    <name type="scientific">Streptomyces caniscabiei</name>
    <dbReference type="NCBI Taxonomy" id="2746961"/>
    <lineage>
        <taxon>Bacteria</taxon>
        <taxon>Bacillati</taxon>
        <taxon>Actinomycetota</taxon>
        <taxon>Actinomycetes</taxon>
        <taxon>Kitasatosporales</taxon>
        <taxon>Streptomycetaceae</taxon>
        <taxon>Streptomyces</taxon>
    </lineage>
</organism>
<evidence type="ECO:0000313" key="2">
    <source>
        <dbReference type="Proteomes" id="UP001282474"/>
    </source>
</evidence>
<comment type="caution">
    <text evidence="1">The sequence shown here is derived from an EMBL/GenBank/DDBJ whole genome shotgun (WGS) entry which is preliminary data.</text>
</comment>
<name>A0ABU4N549_9ACTN</name>
<reference evidence="1 2" key="1">
    <citation type="journal article" date="2023" name="Microb. Genom.">
        <title>Mesoterricola silvestris gen. nov., sp. nov., Mesoterricola sediminis sp. nov., Geothrix oryzae sp. nov., Geothrix edaphica sp. nov., Geothrix rubra sp. nov., and Geothrix limicola sp. nov., six novel members of Acidobacteriota isolated from soils.</title>
        <authorList>
            <person name="Weisberg A.J."/>
            <person name="Pearce E."/>
            <person name="Kramer C.G."/>
            <person name="Chang J.H."/>
            <person name="Clarke C.R."/>
        </authorList>
    </citation>
    <scope>NUCLEOTIDE SEQUENCE [LARGE SCALE GENOMIC DNA]</scope>
    <source>
        <strain evidence="1 2">NE20-4-1</strain>
    </source>
</reference>
<dbReference type="Proteomes" id="UP001282474">
    <property type="component" value="Unassembled WGS sequence"/>
</dbReference>
<accession>A0ABU4N549</accession>
<gene>
    <name evidence="1" type="ORF">PV383_44045</name>
</gene>
<sequence length="76" mass="8014">MASLPRTECPVCSRDVAVTRRGLVYRHDPASGRDPELKSCPGSLKPVQAPAGALLLFVSPEAEPPAVVMPEAASLF</sequence>
<proteinExistence type="predicted"/>
<protein>
    <submittedName>
        <fullName evidence="1">Uncharacterized protein</fullName>
    </submittedName>
</protein>
<dbReference type="RefSeq" id="WP_319703539.1">
    <property type="nucleotide sequence ID" value="NZ_JARAWJ010000067.1"/>
</dbReference>